<evidence type="ECO:0000259" key="1">
    <source>
        <dbReference type="Pfam" id="PF13098"/>
    </source>
</evidence>
<accession>A0A9Q8X4B0</accession>
<dbReference type="Gene3D" id="3.40.30.10">
    <property type="entry name" value="Glutaredoxin"/>
    <property type="match status" value="1"/>
</dbReference>
<dbReference type="Proteomes" id="UP001056381">
    <property type="component" value="Chromosome"/>
</dbReference>
<dbReference type="Pfam" id="PF13098">
    <property type="entry name" value="Thioredoxin_2"/>
    <property type="match status" value="1"/>
</dbReference>
<dbReference type="EMBL" id="CP097966">
    <property type="protein sequence ID" value="URQ63316.1"/>
    <property type="molecule type" value="Genomic_DNA"/>
</dbReference>
<evidence type="ECO:0000313" key="2">
    <source>
        <dbReference type="EMBL" id="URQ63316.1"/>
    </source>
</evidence>
<dbReference type="SUPFAM" id="SSF52833">
    <property type="entry name" value="Thioredoxin-like"/>
    <property type="match status" value="1"/>
</dbReference>
<protein>
    <submittedName>
        <fullName evidence="2">Thioredoxin family protein</fullName>
    </submittedName>
</protein>
<proteinExistence type="predicted"/>
<name>A0A9Q8X4B0_9GAMM</name>
<keyword evidence="3" id="KW-1185">Reference proteome</keyword>
<evidence type="ECO:0000313" key="3">
    <source>
        <dbReference type="Proteomes" id="UP001056381"/>
    </source>
</evidence>
<dbReference type="InterPro" id="IPR012336">
    <property type="entry name" value="Thioredoxin-like_fold"/>
</dbReference>
<sequence>MNKLIFSFFVVILLASILFVMDFKKPISNLSQDDIPKTVVKPYKTDLNYPDLVIEGIEKALKENKQPLIIFGANWCPDCIILHQITLIPQMAKFINKNFELIYVDVGDYRDGSEPKNKQILLNYGIAELEGVPTIVVLSKDLKVLNKDSLTQWRNARERQPSEFYFYLNSFLS</sequence>
<reference evidence="2" key="1">
    <citation type="submission" date="2022-05" db="EMBL/GenBank/DDBJ databases">
        <title>Single-amplified genomics reveal most streamlined microbe among free-living bacteria.</title>
        <authorList>
            <person name="Roda-Garcia J."/>
            <person name="Haro-Moreno J.M."/>
            <person name="Rodriguez-Valera F."/>
            <person name="Almagro-Moreno S."/>
            <person name="Lopez-Perez M."/>
        </authorList>
    </citation>
    <scope>NUCLEOTIDE SEQUENCE</scope>
    <source>
        <strain evidence="2">TMED112-D2-2</strain>
    </source>
</reference>
<gene>
    <name evidence="2" type="ORF">M9B40_00700</name>
</gene>
<organism evidence="2 3">
    <name type="scientific">SAR86 cluster bacterium</name>
    <dbReference type="NCBI Taxonomy" id="2030880"/>
    <lineage>
        <taxon>Bacteria</taxon>
        <taxon>Pseudomonadati</taxon>
        <taxon>Pseudomonadota</taxon>
        <taxon>Gammaproteobacteria</taxon>
        <taxon>SAR86 cluster</taxon>
    </lineage>
</organism>
<feature type="domain" description="Thioredoxin-like fold" evidence="1">
    <location>
        <begin position="62"/>
        <end position="144"/>
    </location>
</feature>
<dbReference type="AlphaFoldDB" id="A0A9Q8X4B0"/>
<dbReference type="InterPro" id="IPR036249">
    <property type="entry name" value="Thioredoxin-like_sf"/>
</dbReference>